<evidence type="ECO:0000256" key="2">
    <source>
        <dbReference type="ARBA" id="ARBA00023043"/>
    </source>
</evidence>
<proteinExistence type="predicted"/>
<accession>A0A8W8LYF3</accession>
<dbReference type="SMART" id="SM00248">
    <property type="entry name" value="ANK"/>
    <property type="match status" value="4"/>
</dbReference>
<organism evidence="3 4">
    <name type="scientific">Magallana gigas</name>
    <name type="common">Pacific oyster</name>
    <name type="synonym">Crassostrea gigas</name>
    <dbReference type="NCBI Taxonomy" id="29159"/>
    <lineage>
        <taxon>Eukaryota</taxon>
        <taxon>Metazoa</taxon>
        <taxon>Spiralia</taxon>
        <taxon>Lophotrochozoa</taxon>
        <taxon>Mollusca</taxon>
        <taxon>Bivalvia</taxon>
        <taxon>Autobranchia</taxon>
        <taxon>Pteriomorphia</taxon>
        <taxon>Ostreida</taxon>
        <taxon>Ostreoidea</taxon>
        <taxon>Ostreidae</taxon>
        <taxon>Magallana</taxon>
    </lineage>
</organism>
<dbReference type="Proteomes" id="UP000005408">
    <property type="component" value="Unassembled WGS sequence"/>
</dbReference>
<dbReference type="AlphaFoldDB" id="A0A8W8LYF3"/>
<keyword evidence="1" id="KW-0677">Repeat</keyword>
<evidence type="ECO:0000313" key="4">
    <source>
        <dbReference type="Proteomes" id="UP000005408"/>
    </source>
</evidence>
<sequence length="238" mass="26916">KDEEDWNALHYAAKGGNLGVFQEIERFFKGRLCETTGDERTVLHIACINNRIDICDYICKKESYKDIINSTGEFRGWTAAHYVAVEERHDGTEETLIRTLVDGGINIKATTVDGLTVLGVACEHRNRNLINFLLNEYNDLLGVGIKYLEIAAKASNDDYIVARIQEALKHYKGVYVEVPEISEKEGVYIRFETKQGLEENVAMPEEADRDSTFATKQGSEEREAFLDDKLSIVLVNDT</sequence>
<dbReference type="Pfam" id="PF12796">
    <property type="entry name" value="Ank_2"/>
    <property type="match status" value="1"/>
</dbReference>
<reference evidence="3" key="1">
    <citation type="submission" date="2022-08" db="UniProtKB">
        <authorList>
            <consortium name="EnsemblMetazoa"/>
        </authorList>
    </citation>
    <scope>IDENTIFICATION</scope>
    <source>
        <strain evidence="3">05x7-T-G4-1.051#20</strain>
    </source>
</reference>
<dbReference type="InterPro" id="IPR002110">
    <property type="entry name" value="Ankyrin_rpt"/>
</dbReference>
<dbReference type="Gene3D" id="1.25.40.20">
    <property type="entry name" value="Ankyrin repeat-containing domain"/>
    <property type="match status" value="1"/>
</dbReference>
<name>A0A8W8LYF3_MAGGI</name>
<dbReference type="PANTHER" id="PTHR24198">
    <property type="entry name" value="ANKYRIN REPEAT AND PROTEIN KINASE DOMAIN-CONTAINING PROTEIN"/>
    <property type="match status" value="1"/>
</dbReference>
<dbReference type="PANTHER" id="PTHR24198:SF165">
    <property type="entry name" value="ANKYRIN REPEAT-CONTAINING PROTEIN-RELATED"/>
    <property type="match status" value="1"/>
</dbReference>
<evidence type="ECO:0000313" key="3">
    <source>
        <dbReference type="EnsemblMetazoa" id="G30427.1:cds"/>
    </source>
</evidence>
<protein>
    <submittedName>
        <fullName evidence="3">Uncharacterized protein</fullName>
    </submittedName>
</protein>
<keyword evidence="4" id="KW-1185">Reference proteome</keyword>
<dbReference type="EnsemblMetazoa" id="G30427.1">
    <property type="protein sequence ID" value="G30427.1:cds"/>
    <property type="gene ID" value="G30427"/>
</dbReference>
<keyword evidence="2" id="KW-0040">ANK repeat</keyword>
<dbReference type="SUPFAM" id="SSF48403">
    <property type="entry name" value="Ankyrin repeat"/>
    <property type="match status" value="1"/>
</dbReference>
<evidence type="ECO:0000256" key="1">
    <source>
        <dbReference type="ARBA" id="ARBA00022737"/>
    </source>
</evidence>
<dbReference type="InterPro" id="IPR036770">
    <property type="entry name" value="Ankyrin_rpt-contain_sf"/>
</dbReference>